<evidence type="ECO:0000313" key="6">
    <source>
        <dbReference type="Proteomes" id="UP000218041"/>
    </source>
</evidence>
<dbReference type="EMBL" id="NQMQ01000001">
    <property type="protein sequence ID" value="PAJ71418.1"/>
    <property type="molecule type" value="Genomic_DNA"/>
</dbReference>
<dbReference type="AlphaFoldDB" id="A0A269PH51"/>
<keyword evidence="7" id="KW-1185">Reference proteome</keyword>
<dbReference type="InterPro" id="IPR019662">
    <property type="entry name" value="DUF2516"/>
</dbReference>
<dbReference type="Proteomes" id="UP000218281">
    <property type="component" value="Unassembled WGS sequence"/>
</dbReference>
<evidence type="ECO:0008006" key="8">
    <source>
        <dbReference type="Google" id="ProtNLM"/>
    </source>
</evidence>
<feature type="transmembrane region" description="Helical" evidence="1">
    <location>
        <begin position="38"/>
        <end position="71"/>
    </location>
</feature>
<organism evidence="2 5">
    <name type="scientific">Corynebacterium hadale</name>
    <dbReference type="NCBI Taxonomy" id="2026255"/>
    <lineage>
        <taxon>Bacteria</taxon>
        <taxon>Bacillati</taxon>
        <taxon>Actinomycetota</taxon>
        <taxon>Actinomycetes</taxon>
        <taxon>Mycobacteriales</taxon>
        <taxon>Corynebacteriaceae</taxon>
        <taxon>Corynebacterium</taxon>
    </lineage>
</organism>
<keyword evidence="1" id="KW-1133">Transmembrane helix</keyword>
<keyword evidence="1" id="KW-0812">Transmembrane</keyword>
<protein>
    <recommendedName>
        <fullName evidence="8">DUF2516 domain-containing protein</fullName>
    </recommendedName>
</protein>
<evidence type="ECO:0000313" key="4">
    <source>
        <dbReference type="EMBL" id="PAT09619.1"/>
    </source>
</evidence>
<comment type="caution">
    <text evidence="2">The sequence shown here is derived from an EMBL/GenBank/DDBJ whole genome shotgun (WGS) entry which is preliminary data.</text>
</comment>
<evidence type="ECO:0000313" key="7">
    <source>
        <dbReference type="Proteomes" id="UP000218281"/>
    </source>
</evidence>
<proteinExistence type="predicted"/>
<evidence type="ECO:0000313" key="3">
    <source>
        <dbReference type="EMBL" id="PAT06645.1"/>
    </source>
</evidence>
<dbReference type="EMBL" id="NSGO01000003">
    <property type="protein sequence ID" value="PAT06645.1"/>
    <property type="molecule type" value="Genomic_DNA"/>
</dbReference>
<dbReference type="Proteomes" id="UP000218041">
    <property type="component" value="Unassembled WGS sequence"/>
</dbReference>
<evidence type="ECO:0000256" key="1">
    <source>
        <dbReference type="SAM" id="Phobius"/>
    </source>
</evidence>
<name>A0A269PH51_9CORY</name>
<dbReference type="EMBL" id="NSGP01000018">
    <property type="protein sequence ID" value="PAT09619.1"/>
    <property type="molecule type" value="Genomic_DNA"/>
</dbReference>
<dbReference type="Proteomes" id="UP000215771">
    <property type="component" value="Unassembled WGS sequence"/>
</dbReference>
<accession>A0A269PH51</accession>
<evidence type="ECO:0000313" key="2">
    <source>
        <dbReference type="EMBL" id="PAJ71418.1"/>
    </source>
</evidence>
<dbReference type="Pfam" id="PF10724">
    <property type="entry name" value="DUF2516"/>
    <property type="match status" value="1"/>
</dbReference>
<reference evidence="6 7" key="1">
    <citation type="submission" date="2017-08" db="EMBL/GenBank/DDBJ databases">
        <title>Whole genome sequences of 6 clinical strains closest to Corynebacterium imitans.</title>
        <authorList>
            <person name="Bernier A.-M."/>
            <person name="Burdz T."/>
            <person name="Bernard K."/>
        </authorList>
    </citation>
    <scope>NUCLEOTIDE SEQUENCE [LARGE SCALE GENOMIC DNA]</scope>
    <source>
        <strain evidence="4 6">NML92-0415</strain>
        <strain evidence="3 7">NML93-0607</strain>
    </source>
</reference>
<reference evidence="2 5" key="2">
    <citation type="submission" date="2017-08" db="EMBL/GenBank/DDBJ databases">
        <authorList>
            <person name="de Groot N.N."/>
        </authorList>
    </citation>
    <scope>NUCLEOTIDE SEQUENCE [LARGE SCALE GENOMIC DNA]</scope>
    <source>
        <strain evidence="2 5">NBT06-6</strain>
    </source>
</reference>
<sequence length="87" mass="9550">MLSALFFFAVAIAGFAGVYFALSTRADAFDAADRQNKNTWALILGGSALVCLLHLPFIMWFGAVAIGVYWLDVKPQLDNILRGNYGY</sequence>
<evidence type="ECO:0000313" key="5">
    <source>
        <dbReference type="Proteomes" id="UP000215771"/>
    </source>
</evidence>
<gene>
    <name evidence="2" type="ORF">CIG21_00435</name>
    <name evidence="4" type="ORF">CKJ80_10560</name>
    <name evidence="3" type="ORF">CKJ81_03280</name>
</gene>
<keyword evidence="1" id="KW-0472">Membrane</keyword>